<dbReference type="GO" id="GO:0006605">
    <property type="term" value="P:protein targeting"/>
    <property type="evidence" value="ECO:0007669"/>
    <property type="project" value="UniProtKB-UniRule"/>
</dbReference>
<accession>A0A2H0W8A6</accession>
<dbReference type="InterPro" id="IPR001901">
    <property type="entry name" value="Translocase_SecE/Sec61-g"/>
</dbReference>
<dbReference type="PROSITE" id="PS01067">
    <property type="entry name" value="SECE_SEC61G"/>
    <property type="match status" value="1"/>
</dbReference>
<proteinExistence type="inferred from homology"/>
<evidence type="ECO:0000256" key="9">
    <source>
        <dbReference type="HAMAP-Rule" id="MF_00422"/>
    </source>
</evidence>
<gene>
    <name evidence="9" type="primary">secE</name>
    <name evidence="10" type="ORF">COT75_04500</name>
</gene>
<comment type="subunit">
    <text evidence="9">Component of the Sec protein translocase complex. Heterotrimer consisting of SecY, SecE and SecG subunits. The heterotrimers can form oligomers, although 1 heterotrimer is thought to be able to translocate proteins. Interacts with the ribosome. Interacts with SecDF, and other proteins may be involved. Interacts with SecA.</text>
</comment>
<dbReference type="NCBIfam" id="TIGR00964">
    <property type="entry name" value="secE_bact"/>
    <property type="match status" value="1"/>
</dbReference>
<keyword evidence="3 9" id="KW-1003">Cell membrane</keyword>
<evidence type="ECO:0000256" key="8">
    <source>
        <dbReference type="ARBA" id="ARBA00023136"/>
    </source>
</evidence>
<dbReference type="Pfam" id="PF00584">
    <property type="entry name" value="SecE"/>
    <property type="match status" value="1"/>
</dbReference>
<evidence type="ECO:0000256" key="7">
    <source>
        <dbReference type="ARBA" id="ARBA00023010"/>
    </source>
</evidence>
<comment type="function">
    <text evidence="9">Essential subunit of the Sec protein translocation channel SecYEG. Clamps together the 2 halves of SecY. May contact the channel plug during translocation.</text>
</comment>
<comment type="caution">
    <text evidence="10">The sequence shown here is derived from an EMBL/GenBank/DDBJ whole genome shotgun (WGS) entry which is preliminary data.</text>
</comment>
<dbReference type="HAMAP" id="MF_00422">
    <property type="entry name" value="SecE"/>
    <property type="match status" value="1"/>
</dbReference>
<evidence type="ECO:0000313" key="10">
    <source>
        <dbReference type="EMBL" id="PIS08867.1"/>
    </source>
</evidence>
<dbReference type="GO" id="GO:0043952">
    <property type="term" value="P:protein transport by the Sec complex"/>
    <property type="evidence" value="ECO:0007669"/>
    <property type="project" value="UniProtKB-UniRule"/>
</dbReference>
<dbReference type="Gene3D" id="1.20.5.1030">
    <property type="entry name" value="Preprotein translocase secy subunit"/>
    <property type="match status" value="1"/>
</dbReference>
<evidence type="ECO:0000313" key="11">
    <source>
        <dbReference type="Proteomes" id="UP000230093"/>
    </source>
</evidence>
<dbReference type="PANTHER" id="PTHR33910">
    <property type="entry name" value="PROTEIN TRANSLOCASE SUBUNIT SECE"/>
    <property type="match status" value="1"/>
</dbReference>
<dbReference type="InterPro" id="IPR038379">
    <property type="entry name" value="SecE_sf"/>
</dbReference>
<dbReference type="PANTHER" id="PTHR33910:SF1">
    <property type="entry name" value="PROTEIN TRANSLOCASE SUBUNIT SECE"/>
    <property type="match status" value="1"/>
</dbReference>
<keyword evidence="7 9" id="KW-0811">Translocation</keyword>
<name>A0A2H0W8A6_9BACT</name>
<keyword evidence="6 9" id="KW-1133">Transmembrane helix</keyword>
<dbReference type="EMBL" id="PEZT01000026">
    <property type="protein sequence ID" value="PIS08867.1"/>
    <property type="molecule type" value="Genomic_DNA"/>
</dbReference>
<protein>
    <recommendedName>
        <fullName evidence="9">Protein translocase subunit SecE</fullName>
    </recommendedName>
</protein>
<keyword evidence="2 9" id="KW-0813">Transport</keyword>
<keyword evidence="4 9" id="KW-0812">Transmembrane</keyword>
<keyword evidence="5 9" id="KW-0653">Protein transport</keyword>
<keyword evidence="8 9" id="KW-0472">Membrane</keyword>
<sequence length="79" mass="9120">MIQYFLMDMPNVSMPKLSGSPIKYLIEVKAELRRVKWPTKNEVIKMTSLVILVSTALSLFISSLDFIFTKLTENLVKLR</sequence>
<comment type="similarity">
    <text evidence="9">Belongs to the SecE/SEC61-gamma family.</text>
</comment>
<evidence type="ECO:0000256" key="2">
    <source>
        <dbReference type="ARBA" id="ARBA00022448"/>
    </source>
</evidence>
<evidence type="ECO:0000256" key="4">
    <source>
        <dbReference type="ARBA" id="ARBA00022692"/>
    </source>
</evidence>
<evidence type="ECO:0000256" key="6">
    <source>
        <dbReference type="ARBA" id="ARBA00022989"/>
    </source>
</evidence>
<dbReference type="AlphaFoldDB" id="A0A2H0W8A6"/>
<dbReference type="InterPro" id="IPR005807">
    <property type="entry name" value="SecE_bac"/>
</dbReference>
<dbReference type="GO" id="GO:0009306">
    <property type="term" value="P:protein secretion"/>
    <property type="evidence" value="ECO:0007669"/>
    <property type="project" value="UniProtKB-UniRule"/>
</dbReference>
<organism evidence="10 11">
    <name type="scientific">Candidatus Beckwithbacteria bacterium CG10_big_fil_rev_8_21_14_0_10_34_10</name>
    <dbReference type="NCBI Taxonomy" id="1974495"/>
    <lineage>
        <taxon>Bacteria</taxon>
        <taxon>Candidatus Beckwithiibacteriota</taxon>
    </lineage>
</organism>
<feature type="transmembrane region" description="Helical" evidence="9">
    <location>
        <begin position="43"/>
        <end position="68"/>
    </location>
</feature>
<dbReference type="Proteomes" id="UP000230093">
    <property type="component" value="Unassembled WGS sequence"/>
</dbReference>
<evidence type="ECO:0000256" key="5">
    <source>
        <dbReference type="ARBA" id="ARBA00022927"/>
    </source>
</evidence>
<dbReference type="GO" id="GO:0065002">
    <property type="term" value="P:intracellular protein transmembrane transport"/>
    <property type="evidence" value="ECO:0007669"/>
    <property type="project" value="UniProtKB-UniRule"/>
</dbReference>
<evidence type="ECO:0000256" key="1">
    <source>
        <dbReference type="ARBA" id="ARBA00004370"/>
    </source>
</evidence>
<evidence type="ECO:0000256" key="3">
    <source>
        <dbReference type="ARBA" id="ARBA00022475"/>
    </source>
</evidence>
<comment type="subcellular location">
    <subcellularLocation>
        <location evidence="9">Cell membrane</location>
        <topology evidence="9">Single-pass membrane protein</topology>
    </subcellularLocation>
    <subcellularLocation>
        <location evidence="1">Membrane</location>
    </subcellularLocation>
</comment>
<dbReference type="GO" id="GO:0008320">
    <property type="term" value="F:protein transmembrane transporter activity"/>
    <property type="evidence" value="ECO:0007669"/>
    <property type="project" value="UniProtKB-UniRule"/>
</dbReference>
<dbReference type="GO" id="GO:0005886">
    <property type="term" value="C:plasma membrane"/>
    <property type="evidence" value="ECO:0007669"/>
    <property type="project" value="UniProtKB-SubCell"/>
</dbReference>
<reference evidence="11" key="1">
    <citation type="submission" date="2017-09" db="EMBL/GenBank/DDBJ databases">
        <title>Depth-based differentiation of microbial function through sediment-hosted aquifers and enrichment of novel symbionts in the deep terrestrial subsurface.</title>
        <authorList>
            <person name="Probst A.J."/>
            <person name="Ladd B."/>
            <person name="Jarett J.K."/>
            <person name="Geller-Mcgrath D.E."/>
            <person name="Sieber C.M.K."/>
            <person name="Emerson J.B."/>
            <person name="Anantharaman K."/>
            <person name="Thomas B.C."/>
            <person name="Malmstrom R."/>
            <person name="Stieglmeier M."/>
            <person name="Klingl A."/>
            <person name="Woyke T."/>
            <person name="Ryan C.M."/>
            <person name="Banfield J.F."/>
        </authorList>
    </citation>
    <scope>NUCLEOTIDE SEQUENCE [LARGE SCALE GENOMIC DNA]</scope>
</reference>